<dbReference type="Gene3D" id="3.40.50.300">
    <property type="entry name" value="P-loop containing nucleotide triphosphate hydrolases"/>
    <property type="match status" value="1"/>
</dbReference>
<dbReference type="STRING" id="1902579.BHV28_09750"/>
<feature type="transmembrane region" description="Helical" evidence="7">
    <location>
        <begin position="95"/>
        <end position="118"/>
    </location>
</feature>
<reference evidence="9 10" key="1">
    <citation type="journal article" date="2010" name="Science">
        <title>Genomic comparison of the ants Camponotus floridanus and Harpegnathos saltator.</title>
        <authorList>
            <person name="Bonasio R."/>
            <person name="Zhang G."/>
            <person name="Ye C."/>
            <person name="Mutti N.S."/>
            <person name="Fang X."/>
            <person name="Qin N."/>
            <person name="Donahue G."/>
            <person name="Yang P."/>
            <person name="Li Q."/>
            <person name="Li C."/>
            <person name="Zhang P."/>
            <person name="Huang Z."/>
            <person name="Berger S.L."/>
            <person name="Reinberg D."/>
            <person name="Wang J."/>
            <person name="Liebig J."/>
        </authorList>
    </citation>
    <scope>NUCLEOTIDE SEQUENCE [LARGE SCALE GENOMIC DNA]</scope>
    <source>
        <strain evidence="9 10">Hsal</strain>
    </source>
</reference>
<feature type="transmembrane region" description="Helical" evidence="7">
    <location>
        <begin position="53"/>
        <end position="75"/>
    </location>
</feature>
<dbReference type="InterPro" id="IPR011527">
    <property type="entry name" value="ABC1_TM_dom"/>
</dbReference>
<sequence length="598" mass="67097">MAEDDKWARDSHPDYRVDGPPADLPEGHVTRTGFSYQLRFLWKALMRSPTRNVLFFTFLIIFVLICLIAFGQLAINSWMKNFWSAIEARDVGEFMRQLGIFLLIAGGLLVLNLIQTFLNQYFKLKLREGLTNDLIGQWLQPKRAYRLRLSGEIGVNPDQRLHEDARHLAESTADLAINLLQATITLFLFIHVLWLTSAGFVFNFHGRSFALPGYMVWAVILYAGSASFLTWLVGHRLVFLNADRYAKEAELRAALMRVNQSIEAVTLVSGERAEKSLLAGKVDDVLAAIWKIVLAMTRLTGITAAYGWISNIAPVVIAAPIYFGGGINLGGLMQAVNSFNQAHNSLRWFVDNYGALADWRATMLRIATFRQALGAMDGVNKPQSGRIRIVTRREKQLMFNDFTIRTANGCITIDPARTVIKRGQRVAVDCTRGVDGSILFQAMGGLWPWGSGKISFPAADCIAYIPWRTYLPSAPLRDVLLYPACASTPDDTEITDLLNAAGLQHFTTMLDRKADWDKILGDSEKQCLALVRAILQKVDFIILENVFNTLENSTRLRMEKLIGNRLQHAAIVNLAGRHSKNAFFTREIKARFHTGLSE</sequence>
<evidence type="ECO:0000313" key="9">
    <source>
        <dbReference type="EMBL" id="AQS41670.1"/>
    </source>
</evidence>
<dbReference type="KEGG" id="thd:BHV28_09750"/>
<organism evidence="9 10">
    <name type="scientific">Candidatus Tokpelaia hoelldobleri</name>
    <dbReference type="NCBI Taxonomy" id="1902579"/>
    <lineage>
        <taxon>Bacteria</taxon>
        <taxon>Pseudomonadati</taxon>
        <taxon>Pseudomonadota</taxon>
        <taxon>Alphaproteobacteria</taxon>
        <taxon>Hyphomicrobiales</taxon>
        <taxon>Candidatus Tokpelaia</taxon>
    </lineage>
</organism>
<feature type="region of interest" description="Disordered" evidence="6">
    <location>
        <begin position="1"/>
        <end position="24"/>
    </location>
</feature>
<evidence type="ECO:0000313" key="10">
    <source>
        <dbReference type="Proteomes" id="UP000188912"/>
    </source>
</evidence>
<keyword evidence="2" id="KW-0813">Transport</keyword>
<evidence type="ECO:0000256" key="3">
    <source>
        <dbReference type="ARBA" id="ARBA00022692"/>
    </source>
</evidence>
<feature type="domain" description="ABC transmembrane type-1" evidence="8">
    <location>
        <begin position="59"/>
        <end position="358"/>
    </location>
</feature>
<dbReference type="InterPro" id="IPR027417">
    <property type="entry name" value="P-loop_NTPase"/>
</dbReference>
<dbReference type="InterPro" id="IPR050835">
    <property type="entry name" value="ABC_transporter_sub-D"/>
</dbReference>
<dbReference type="AlphaFoldDB" id="A0A1U9JUZ2"/>
<dbReference type="SUPFAM" id="SSF52540">
    <property type="entry name" value="P-loop containing nucleoside triphosphate hydrolases"/>
    <property type="match status" value="1"/>
</dbReference>
<dbReference type="GO" id="GO:0005886">
    <property type="term" value="C:plasma membrane"/>
    <property type="evidence" value="ECO:0007669"/>
    <property type="project" value="UniProtKB-SubCell"/>
</dbReference>
<protein>
    <submittedName>
        <fullName evidence="9">ABC transporter transmembrane domain</fullName>
    </submittedName>
</protein>
<gene>
    <name evidence="9" type="ORF">BHV28_09750</name>
</gene>
<evidence type="ECO:0000256" key="7">
    <source>
        <dbReference type="SAM" id="Phobius"/>
    </source>
</evidence>
<feature type="transmembrane region" description="Helical" evidence="7">
    <location>
        <begin position="175"/>
        <end position="194"/>
    </location>
</feature>
<dbReference type="EMBL" id="CP017315">
    <property type="protein sequence ID" value="AQS41670.1"/>
    <property type="molecule type" value="Genomic_DNA"/>
</dbReference>
<reference evidence="9 10" key="2">
    <citation type="journal article" date="2016" name="Sci. Rep.">
        <title>The genome of Rhizobiales bacteria in predatory ants reveals urease gene functions but no genes for nitrogen fixation.</title>
        <authorList>
            <person name="Neuvonen M.M."/>
            <person name="Tamarit D."/>
            <person name="Naslund K."/>
            <person name="Liebig J."/>
            <person name="Feldhaar H."/>
            <person name="Moran N.A."/>
            <person name="Guy L."/>
            <person name="Andersson S.G."/>
        </authorList>
    </citation>
    <scope>NUCLEOTIDE SEQUENCE [LARGE SCALE GENOMIC DNA]</scope>
    <source>
        <strain evidence="9 10">Hsal</strain>
    </source>
</reference>
<dbReference type="Proteomes" id="UP000188912">
    <property type="component" value="Chromosome"/>
</dbReference>
<dbReference type="GO" id="GO:0140359">
    <property type="term" value="F:ABC-type transporter activity"/>
    <property type="evidence" value="ECO:0007669"/>
    <property type="project" value="InterPro"/>
</dbReference>
<dbReference type="PANTHER" id="PTHR11384:SF59">
    <property type="entry name" value="LYSOSOMAL COBALAMIN TRANSPORTER ABCD4"/>
    <property type="match status" value="1"/>
</dbReference>
<keyword evidence="10" id="KW-1185">Reference proteome</keyword>
<name>A0A1U9JUZ2_9HYPH</name>
<dbReference type="InterPro" id="IPR036640">
    <property type="entry name" value="ABC1_TM_sf"/>
</dbReference>
<dbReference type="SUPFAM" id="SSF90123">
    <property type="entry name" value="ABC transporter transmembrane region"/>
    <property type="match status" value="1"/>
</dbReference>
<evidence type="ECO:0000256" key="5">
    <source>
        <dbReference type="ARBA" id="ARBA00023136"/>
    </source>
</evidence>
<dbReference type="PANTHER" id="PTHR11384">
    <property type="entry name" value="ATP-BINDING CASSETTE, SUB-FAMILY D MEMBER"/>
    <property type="match status" value="1"/>
</dbReference>
<dbReference type="Pfam" id="PF06472">
    <property type="entry name" value="ABC_membrane_2"/>
    <property type="match status" value="1"/>
</dbReference>
<feature type="compositionally biased region" description="Basic and acidic residues" evidence="6">
    <location>
        <begin position="1"/>
        <end position="17"/>
    </location>
</feature>
<dbReference type="Gene3D" id="1.20.1560.10">
    <property type="entry name" value="ABC transporter type 1, transmembrane domain"/>
    <property type="match status" value="1"/>
</dbReference>
<dbReference type="GO" id="GO:0005524">
    <property type="term" value="F:ATP binding"/>
    <property type="evidence" value="ECO:0007669"/>
    <property type="project" value="InterPro"/>
</dbReference>
<proteinExistence type="predicted"/>
<feature type="transmembrane region" description="Helical" evidence="7">
    <location>
        <begin position="214"/>
        <end position="234"/>
    </location>
</feature>
<comment type="subcellular location">
    <subcellularLocation>
        <location evidence="1">Cell membrane</location>
        <topology evidence="1">Multi-pass membrane protein</topology>
    </subcellularLocation>
</comment>
<dbReference type="PROSITE" id="PS50929">
    <property type="entry name" value="ABC_TM1F"/>
    <property type="match status" value="1"/>
</dbReference>
<evidence type="ECO:0000256" key="1">
    <source>
        <dbReference type="ARBA" id="ARBA00004651"/>
    </source>
</evidence>
<accession>A0A1U9JUZ2</accession>
<keyword evidence="4 7" id="KW-1133">Transmembrane helix</keyword>
<evidence type="ECO:0000259" key="8">
    <source>
        <dbReference type="PROSITE" id="PS50929"/>
    </source>
</evidence>
<evidence type="ECO:0000256" key="6">
    <source>
        <dbReference type="SAM" id="MobiDB-lite"/>
    </source>
</evidence>
<evidence type="ECO:0000256" key="2">
    <source>
        <dbReference type="ARBA" id="ARBA00022448"/>
    </source>
</evidence>
<keyword evidence="5 7" id="KW-0472">Membrane</keyword>
<keyword evidence="3 7" id="KW-0812">Transmembrane</keyword>
<evidence type="ECO:0000256" key="4">
    <source>
        <dbReference type="ARBA" id="ARBA00022989"/>
    </source>
</evidence>